<dbReference type="FunFam" id="3.40.50.300:FF:000042">
    <property type="entry name" value="Maltose/maltodextrin ABC transporter, ATP-binding protein"/>
    <property type="match status" value="1"/>
</dbReference>
<proteinExistence type="inferred from homology"/>
<name>A0A7C4D589_THEPE</name>
<protein>
    <recommendedName>
        <fullName evidence="7">Molybdate/tungstate import ATP-binding protein WtpC</fullName>
        <ecNumber evidence="6">7.3.2.6</ecNumber>
    </recommendedName>
</protein>
<dbReference type="EC" id="7.3.2.6" evidence="6"/>
<dbReference type="InterPro" id="IPR003593">
    <property type="entry name" value="AAA+_ATPase"/>
</dbReference>
<accession>A0A7C4D589</accession>
<dbReference type="InterPro" id="IPR017871">
    <property type="entry name" value="ABC_transporter-like_CS"/>
</dbReference>
<dbReference type="InterPro" id="IPR050093">
    <property type="entry name" value="ABC_SmlMolc_Importer"/>
</dbReference>
<sequence>MARGVEVKVENVWKTYRDRGATQALRGVTLEVRRGELFSILGPSGCGKTTLLRILAGLIEPDEGRVYFDKRDVTHTPPYERPIGMVFQDLALFPHLTVYRNVSFSLEIAGWPEDRIERRVREVLELVRLPFDQFANRRISQLSGGQQQRVAIARALAREPRLLLLDEPFSHLDYKVRVELITELKRLQRETGVTTIYVTHDQNEAMMLSDRLAVMKDGVVQQVGSPLEVYRRPANAFVASFLGEANILRTRAVAGLIKLGGANFHLGKLSPELDNYTGEVMLLLRPESLNLEPLRSEAALTFTARLLDKIFLGPLTRLILDGHGDFELQALVPTREALPLEPGSTVSVYVDPEEVRVYLVDGEEAASAR</sequence>
<dbReference type="InterPro" id="IPR008995">
    <property type="entry name" value="Mo/tungstate-bd_C_term_dom"/>
</dbReference>
<dbReference type="SMART" id="SM00382">
    <property type="entry name" value="AAA"/>
    <property type="match status" value="1"/>
</dbReference>
<dbReference type="SUPFAM" id="SSF50331">
    <property type="entry name" value="MOP-like"/>
    <property type="match status" value="1"/>
</dbReference>
<keyword evidence="3 10" id="KW-0067">ATP-binding</keyword>
<dbReference type="PROSITE" id="PS00211">
    <property type="entry name" value="ABC_TRANSPORTER_1"/>
    <property type="match status" value="1"/>
</dbReference>
<dbReference type="PANTHER" id="PTHR42781:SF4">
    <property type="entry name" value="SPERMIDINE_PUTRESCINE IMPORT ATP-BINDING PROTEIN POTA"/>
    <property type="match status" value="1"/>
</dbReference>
<dbReference type="PROSITE" id="PS50893">
    <property type="entry name" value="ABC_TRANSPORTER_2"/>
    <property type="match status" value="1"/>
</dbReference>
<dbReference type="Pfam" id="PF08402">
    <property type="entry name" value="TOBE_2"/>
    <property type="match status" value="1"/>
</dbReference>
<gene>
    <name evidence="10" type="ORF">ENU21_02125</name>
</gene>
<evidence type="ECO:0000256" key="5">
    <source>
        <dbReference type="ARBA" id="ARBA00038781"/>
    </source>
</evidence>
<evidence type="ECO:0000259" key="9">
    <source>
        <dbReference type="PROSITE" id="PS50893"/>
    </source>
</evidence>
<dbReference type="InterPro" id="IPR003439">
    <property type="entry name" value="ABC_transporter-like_ATP-bd"/>
</dbReference>
<feature type="domain" description="ABC transporter" evidence="9">
    <location>
        <begin position="7"/>
        <end position="242"/>
    </location>
</feature>
<organism evidence="10">
    <name type="scientific">Thermofilum pendens</name>
    <dbReference type="NCBI Taxonomy" id="2269"/>
    <lineage>
        <taxon>Archaea</taxon>
        <taxon>Thermoproteota</taxon>
        <taxon>Thermoprotei</taxon>
        <taxon>Thermofilales</taxon>
        <taxon>Thermofilaceae</taxon>
        <taxon>Thermofilum</taxon>
    </lineage>
</organism>
<evidence type="ECO:0000256" key="8">
    <source>
        <dbReference type="ARBA" id="ARBA00047936"/>
    </source>
</evidence>
<evidence type="ECO:0000256" key="1">
    <source>
        <dbReference type="ARBA" id="ARBA00022448"/>
    </source>
</evidence>
<dbReference type="InterPro" id="IPR027417">
    <property type="entry name" value="P-loop_NTPase"/>
</dbReference>
<dbReference type="GO" id="GO:1901238">
    <property type="term" value="F:ABC-type tungstate transporter activity"/>
    <property type="evidence" value="ECO:0007669"/>
    <property type="project" value="UniProtKB-EC"/>
</dbReference>
<evidence type="ECO:0000256" key="6">
    <source>
        <dbReference type="ARBA" id="ARBA00039025"/>
    </source>
</evidence>
<reference evidence="10" key="1">
    <citation type="journal article" date="2020" name="mSystems">
        <title>Genome- and Community-Level Interaction Insights into Carbon Utilization and Element Cycling Functions of Hydrothermarchaeota in Hydrothermal Sediment.</title>
        <authorList>
            <person name="Zhou Z."/>
            <person name="Liu Y."/>
            <person name="Xu W."/>
            <person name="Pan J."/>
            <person name="Luo Z.H."/>
            <person name="Li M."/>
        </authorList>
    </citation>
    <scope>NUCLEOTIDE SEQUENCE</scope>
    <source>
        <strain evidence="10">SpSt-649</strain>
    </source>
</reference>
<comment type="subunit">
    <text evidence="5">The complex is composed of two ATP-binding proteins (WtpC), two transmembrane proteins (WtpB) and a solute-binding protein (WtpA).</text>
</comment>
<evidence type="ECO:0000256" key="3">
    <source>
        <dbReference type="ARBA" id="ARBA00022840"/>
    </source>
</evidence>
<dbReference type="SUPFAM" id="SSF52540">
    <property type="entry name" value="P-loop containing nucleoside triphosphate hydrolases"/>
    <property type="match status" value="1"/>
</dbReference>
<keyword evidence="2" id="KW-0547">Nucleotide-binding</keyword>
<dbReference type="AlphaFoldDB" id="A0A7C4D589"/>
<keyword evidence="1" id="KW-0813">Transport</keyword>
<comment type="catalytic activity">
    <reaction evidence="8">
        <text>tungstate(in) + ATP + H2O = tungstate(out) + ADP + phosphate + H(+)</text>
        <dbReference type="Rhea" id="RHEA:35027"/>
        <dbReference type="ChEBI" id="CHEBI:15377"/>
        <dbReference type="ChEBI" id="CHEBI:15378"/>
        <dbReference type="ChEBI" id="CHEBI:30616"/>
        <dbReference type="ChEBI" id="CHEBI:43474"/>
        <dbReference type="ChEBI" id="CHEBI:46502"/>
        <dbReference type="ChEBI" id="CHEBI:456216"/>
        <dbReference type="EC" id="7.3.2.6"/>
    </reaction>
</comment>
<evidence type="ECO:0000256" key="2">
    <source>
        <dbReference type="ARBA" id="ARBA00022741"/>
    </source>
</evidence>
<comment type="similarity">
    <text evidence="4">Belongs to the ABC transporter superfamily. Sulfate/tungstate importer (TC 3.A.1.6) family.</text>
</comment>
<dbReference type="GO" id="GO:0016887">
    <property type="term" value="F:ATP hydrolysis activity"/>
    <property type="evidence" value="ECO:0007669"/>
    <property type="project" value="InterPro"/>
</dbReference>
<evidence type="ECO:0000256" key="4">
    <source>
        <dbReference type="ARBA" id="ARBA00038307"/>
    </source>
</evidence>
<dbReference type="GO" id="GO:0005524">
    <property type="term" value="F:ATP binding"/>
    <property type="evidence" value="ECO:0007669"/>
    <property type="project" value="UniProtKB-KW"/>
</dbReference>
<dbReference type="Gene3D" id="3.40.50.300">
    <property type="entry name" value="P-loop containing nucleotide triphosphate hydrolases"/>
    <property type="match status" value="1"/>
</dbReference>
<dbReference type="EMBL" id="DTBQ01000062">
    <property type="protein sequence ID" value="HGM46537.1"/>
    <property type="molecule type" value="Genomic_DNA"/>
</dbReference>
<dbReference type="InterPro" id="IPR013611">
    <property type="entry name" value="Transp-assoc_OB_typ2"/>
</dbReference>
<dbReference type="PANTHER" id="PTHR42781">
    <property type="entry name" value="SPERMIDINE/PUTRESCINE IMPORT ATP-BINDING PROTEIN POTA"/>
    <property type="match status" value="1"/>
</dbReference>
<comment type="caution">
    <text evidence="10">The sequence shown here is derived from an EMBL/GenBank/DDBJ whole genome shotgun (WGS) entry which is preliminary data.</text>
</comment>
<dbReference type="GO" id="GO:0043190">
    <property type="term" value="C:ATP-binding cassette (ABC) transporter complex"/>
    <property type="evidence" value="ECO:0007669"/>
    <property type="project" value="InterPro"/>
</dbReference>
<dbReference type="Pfam" id="PF00005">
    <property type="entry name" value="ABC_tran"/>
    <property type="match status" value="1"/>
</dbReference>
<evidence type="ECO:0000256" key="7">
    <source>
        <dbReference type="ARBA" id="ARBA00041133"/>
    </source>
</evidence>
<evidence type="ECO:0000313" key="10">
    <source>
        <dbReference type="EMBL" id="HGM46537.1"/>
    </source>
</evidence>